<dbReference type="Pfam" id="PF00059">
    <property type="entry name" value="Lectin_C"/>
    <property type="match status" value="2"/>
</dbReference>
<dbReference type="PROSITE" id="PS51257">
    <property type="entry name" value="PROKAR_LIPOPROTEIN"/>
    <property type="match status" value="1"/>
</dbReference>
<keyword evidence="1" id="KW-1015">Disulfide bond</keyword>
<dbReference type="SUPFAM" id="SSF56436">
    <property type="entry name" value="C-type lectin-like"/>
    <property type="match status" value="2"/>
</dbReference>
<evidence type="ECO:0000259" key="4">
    <source>
        <dbReference type="PROSITE" id="PS50041"/>
    </source>
</evidence>
<protein>
    <recommendedName>
        <fullName evidence="4">C-type lectin domain-containing protein</fullName>
    </recommendedName>
</protein>
<keyword evidence="6" id="KW-1185">Reference proteome</keyword>
<keyword evidence="3" id="KW-0732">Signal</keyword>
<sequence length="344" mass="36158">MRMSASPWSLVLLALAGCGPGPAIVSDPDEALKPRSFASAAVSASASPSTSASASAPDKPKLEVAGGALPLPPFSCGKGKEIAVATGTYCVFTELRSWQDAERHCEEHGGHLASITSEAEAQAIRAAIVSPVTGENLWIGLVEPTEGRWLGPDAKPARFFAWNDGEPNNDGGAENCGSWLLGNGRWNDVDCFVPRMALCESRSPAGTRGALKCGEDKRIVVGKREYCLQDAATWQNAQARCVQSGGDLAVMDSAEENDALFAAIGAKIDVGSMWIGLSDAGKEDDFRWASGEALGAPPWRGGEPNNLGDEDCAEWLPGDGRANDLACQEKRASLCEKPKASVAR</sequence>
<dbReference type="InterPro" id="IPR050111">
    <property type="entry name" value="C-type_lectin/snaclec_domain"/>
</dbReference>
<dbReference type="CDD" id="cd00037">
    <property type="entry name" value="CLECT"/>
    <property type="match status" value="2"/>
</dbReference>
<feature type="region of interest" description="Disordered" evidence="2">
    <location>
        <begin position="292"/>
        <end position="314"/>
    </location>
</feature>
<dbReference type="InterPro" id="IPR018378">
    <property type="entry name" value="C-type_lectin_CS"/>
</dbReference>
<evidence type="ECO:0000256" key="1">
    <source>
        <dbReference type="ARBA" id="ARBA00023157"/>
    </source>
</evidence>
<reference evidence="5 6" key="1">
    <citation type="submission" date="2019-04" db="EMBL/GenBank/DDBJ databases">
        <authorList>
            <person name="Li Y."/>
            <person name="Wang J."/>
        </authorList>
    </citation>
    <scope>NUCLEOTIDE SEQUENCE [LARGE SCALE GENOMIC DNA]</scope>
    <source>
        <strain evidence="5 6">DSM 14668</strain>
    </source>
</reference>
<dbReference type="Proteomes" id="UP000309215">
    <property type="component" value="Unassembled WGS sequence"/>
</dbReference>
<organism evidence="5 6">
    <name type="scientific">Polyangium fumosum</name>
    <dbReference type="NCBI Taxonomy" id="889272"/>
    <lineage>
        <taxon>Bacteria</taxon>
        <taxon>Pseudomonadati</taxon>
        <taxon>Myxococcota</taxon>
        <taxon>Polyangia</taxon>
        <taxon>Polyangiales</taxon>
        <taxon>Polyangiaceae</taxon>
        <taxon>Polyangium</taxon>
    </lineage>
</organism>
<accession>A0A4U1IXP8</accession>
<gene>
    <name evidence="5" type="ORF">E8A74_38145</name>
</gene>
<dbReference type="InterPro" id="IPR001304">
    <property type="entry name" value="C-type_lectin-like"/>
</dbReference>
<dbReference type="PANTHER" id="PTHR22803">
    <property type="entry name" value="MANNOSE, PHOSPHOLIPASE, LECTIN RECEPTOR RELATED"/>
    <property type="match status" value="1"/>
</dbReference>
<evidence type="ECO:0000313" key="6">
    <source>
        <dbReference type="Proteomes" id="UP000309215"/>
    </source>
</evidence>
<dbReference type="PROSITE" id="PS00615">
    <property type="entry name" value="C_TYPE_LECTIN_1"/>
    <property type="match status" value="1"/>
</dbReference>
<dbReference type="PROSITE" id="PS50041">
    <property type="entry name" value="C_TYPE_LECTIN_2"/>
    <property type="match status" value="2"/>
</dbReference>
<feature type="domain" description="C-type lectin" evidence="4">
    <location>
        <begin position="223"/>
        <end position="336"/>
    </location>
</feature>
<name>A0A4U1IXP8_9BACT</name>
<evidence type="ECO:0000313" key="5">
    <source>
        <dbReference type="EMBL" id="TKC99397.1"/>
    </source>
</evidence>
<feature type="signal peptide" evidence="3">
    <location>
        <begin position="1"/>
        <end position="25"/>
    </location>
</feature>
<feature type="domain" description="C-type lectin" evidence="4">
    <location>
        <begin position="84"/>
        <end position="200"/>
    </location>
</feature>
<dbReference type="InterPro" id="IPR016187">
    <property type="entry name" value="CTDL_fold"/>
</dbReference>
<evidence type="ECO:0000256" key="3">
    <source>
        <dbReference type="SAM" id="SignalP"/>
    </source>
</evidence>
<dbReference type="RefSeq" id="WP_136934035.1">
    <property type="nucleotide sequence ID" value="NZ_SSMQ01000057.1"/>
</dbReference>
<dbReference type="Gene3D" id="3.10.100.10">
    <property type="entry name" value="Mannose-Binding Protein A, subunit A"/>
    <property type="match status" value="2"/>
</dbReference>
<dbReference type="EMBL" id="SSMQ01000057">
    <property type="protein sequence ID" value="TKC99397.1"/>
    <property type="molecule type" value="Genomic_DNA"/>
</dbReference>
<comment type="caution">
    <text evidence="5">The sequence shown here is derived from an EMBL/GenBank/DDBJ whole genome shotgun (WGS) entry which is preliminary data.</text>
</comment>
<dbReference type="InterPro" id="IPR016186">
    <property type="entry name" value="C-type_lectin-like/link_sf"/>
</dbReference>
<evidence type="ECO:0000256" key="2">
    <source>
        <dbReference type="SAM" id="MobiDB-lite"/>
    </source>
</evidence>
<dbReference type="OrthoDB" id="500962at2"/>
<dbReference type="AlphaFoldDB" id="A0A4U1IXP8"/>
<dbReference type="SMART" id="SM00034">
    <property type="entry name" value="CLECT"/>
    <property type="match status" value="2"/>
</dbReference>
<proteinExistence type="predicted"/>
<feature type="chain" id="PRO_5020508050" description="C-type lectin domain-containing protein" evidence="3">
    <location>
        <begin position="26"/>
        <end position="344"/>
    </location>
</feature>